<dbReference type="AlphaFoldDB" id="A0A2N5XKQ0"/>
<dbReference type="PANTHER" id="PTHR11014">
    <property type="entry name" value="PEPTIDASE M20 FAMILY MEMBER"/>
    <property type="match status" value="1"/>
</dbReference>
<comment type="caution">
    <text evidence="4">The sequence shown here is derived from an EMBL/GenBank/DDBJ whole genome shotgun (WGS) entry which is preliminary data.</text>
</comment>
<evidence type="ECO:0000256" key="1">
    <source>
        <dbReference type="ARBA" id="ARBA00022801"/>
    </source>
</evidence>
<dbReference type="PIRSF" id="PIRSF005962">
    <property type="entry name" value="Pept_M20D_amidohydro"/>
    <property type="match status" value="1"/>
</dbReference>
<feature type="domain" description="Peptidase M20 dimerisation" evidence="3">
    <location>
        <begin position="195"/>
        <end position="298"/>
    </location>
</feature>
<dbReference type="RefSeq" id="WP_101535993.1">
    <property type="nucleotide sequence ID" value="NZ_PKUQ01000055.1"/>
</dbReference>
<dbReference type="GO" id="GO:0046872">
    <property type="term" value="F:metal ion binding"/>
    <property type="evidence" value="ECO:0007669"/>
    <property type="project" value="UniProtKB-KW"/>
</dbReference>
<evidence type="ECO:0000259" key="3">
    <source>
        <dbReference type="Pfam" id="PF07687"/>
    </source>
</evidence>
<dbReference type="Gene3D" id="3.40.630.10">
    <property type="entry name" value="Zn peptidases"/>
    <property type="match status" value="1"/>
</dbReference>
<organism evidence="4 5">
    <name type="scientific">Cohaesibacter celericrescens</name>
    <dbReference type="NCBI Taxonomy" id="2067669"/>
    <lineage>
        <taxon>Bacteria</taxon>
        <taxon>Pseudomonadati</taxon>
        <taxon>Pseudomonadota</taxon>
        <taxon>Alphaproteobacteria</taxon>
        <taxon>Hyphomicrobiales</taxon>
        <taxon>Cohaesibacteraceae</taxon>
    </lineage>
</organism>
<dbReference type="EMBL" id="PKUQ01000055">
    <property type="protein sequence ID" value="PLW75093.1"/>
    <property type="molecule type" value="Genomic_DNA"/>
</dbReference>
<evidence type="ECO:0000313" key="5">
    <source>
        <dbReference type="Proteomes" id="UP000234881"/>
    </source>
</evidence>
<gene>
    <name evidence="4" type="ORF">C0081_22665</name>
</gene>
<evidence type="ECO:0000256" key="2">
    <source>
        <dbReference type="PIRSR" id="PIRSR005962-1"/>
    </source>
</evidence>
<feature type="binding site" evidence="2">
    <location>
        <position position="112"/>
    </location>
    <ligand>
        <name>Mn(2+)</name>
        <dbReference type="ChEBI" id="CHEBI:29035"/>
        <label>2</label>
    </ligand>
</feature>
<accession>A0A2N5XKQ0</accession>
<dbReference type="SUPFAM" id="SSF53187">
    <property type="entry name" value="Zn-dependent exopeptidases"/>
    <property type="match status" value="1"/>
</dbReference>
<dbReference type="InterPro" id="IPR017439">
    <property type="entry name" value="Amidohydrolase"/>
</dbReference>
<feature type="binding site" evidence="2">
    <location>
        <position position="147"/>
    </location>
    <ligand>
        <name>Mn(2+)</name>
        <dbReference type="ChEBI" id="CHEBI:29035"/>
        <label>2</label>
    </ligand>
</feature>
<feature type="binding site" evidence="2">
    <location>
        <position position="114"/>
    </location>
    <ligand>
        <name>Mn(2+)</name>
        <dbReference type="ChEBI" id="CHEBI:29035"/>
        <label>2</label>
    </ligand>
</feature>
<sequence length="399" mass="42951">MTTDFTNAQMSDLIDFRHALHRKPELSGEEHNTAHVVAERLKALQPDALVTGLGKWTEENGDILGGTGIAAVFESGKDGPTLLFRCELDGLPIEELSTLAYRSVVKTKAHLCGHDGHMAILLGLAMRLSLQRPAMGRVIILFQPAEETGKGARAVLADPAFAPLMPNYAFALHNLPGVPLGTVQLKADAMCCASRGVRIKMEGKTSHASMPQDGKSPVEALMKMVDGLNALSNGLDAEQELDEAYKLVTITHIRVGEPCFGVSPGTGELWATLRTVTDAAMNELLGAVQDLAKAEAAQQGLAMRMDEDDVFDACTNHTMTTEMVAKALEAEGIAWAPQPDPMRFSEDFGQFGQHCPATLFLLGSGLDQPQLHNPDFDFPDSLIGIGAGIFERIIREQLG</sequence>
<keyword evidence="1 4" id="KW-0378">Hydrolase</keyword>
<dbReference type="Proteomes" id="UP000234881">
    <property type="component" value="Unassembled WGS sequence"/>
</dbReference>
<feature type="binding site" evidence="2">
    <location>
        <position position="372"/>
    </location>
    <ligand>
        <name>Mn(2+)</name>
        <dbReference type="ChEBI" id="CHEBI:29035"/>
        <label>2</label>
    </ligand>
</feature>
<comment type="cofactor">
    <cofactor evidence="2">
        <name>Mn(2+)</name>
        <dbReference type="ChEBI" id="CHEBI:29035"/>
    </cofactor>
    <text evidence="2">The Mn(2+) ion enhances activity.</text>
</comment>
<feature type="binding site" evidence="2">
    <location>
        <position position="173"/>
    </location>
    <ligand>
        <name>Mn(2+)</name>
        <dbReference type="ChEBI" id="CHEBI:29035"/>
        <label>1</label>
    </ligand>
</feature>
<dbReference type="Gene3D" id="3.30.70.360">
    <property type="match status" value="1"/>
</dbReference>
<keyword evidence="2" id="KW-0479">Metal-binding</keyword>
<dbReference type="NCBIfam" id="TIGR01891">
    <property type="entry name" value="amidohydrolases"/>
    <property type="match status" value="1"/>
</dbReference>
<dbReference type="SUPFAM" id="SSF55031">
    <property type="entry name" value="Bacterial exopeptidase dimerisation domain"/>
    <property type="match status" value="1"/>
</dbReference>
<dbReference type="Pfam" id="PF01546">
    <property type="entry name" value="Peptidase_M20"/>
    <property type="match status" value="1"/>
</dbReference>
<dbReference type="Pfam" id="PF07687">
    <property type="entry name" value="M20_dimer"/>
    <property type="match status" value="1"/>
</dbReference>
<name>A0A2N5XKQ0_9HYPH</name>
<dbReference type="OrthoDB" id="9777385at2"/>
<keyword evidence="2" id="KW-0464">Manganese</keyword>
<evidence type="ECO:0000313" key="4">
    <source>
        <dbReference type="EMBL" id="PLW75093.1"/>
    </source>
</evidence>
<dbReference type="InterPro" id="IPR002933">
    <property type="entry name" value="Peptidase_M20"/>
</dbReference>
<dbReference type="GO" id="GO:0016787">
    <property type="term" value="F:hydrolase activity"/>
    <property type="evidence" value="ECO:0007669"/>
    <property type="project" value="UniProtKB-KW"/>
</dbReference>
<proteinExistence type="predicted"/>
<dbReference type="PANTHER" id="PTHR11014:SF169">
    <property type="entry name" value="CLAN MH, FAMILY M20, PEPTIDASE T-LIKE METALLOPEPTIDASE"/>
    <property type="match status" value="1"/>
</dbReference>
<reference evidence="4 5" key="1">
    <citation type="submission" date="2018-01" db="EMBL/GenBank/DDBJ databases">
        <title>The draft genome sequence of Cohaesibacter sp. H1304.</title>
        <authorList>
            <person name="Wang N.-N."/>
            <person name="Du Z.-J."/>
        </authorList>
    </citation>
    <scope>NUCLEOTIDE SEQUENCE [LARGE SCALE GENOMIC DNA]</scope>
    <source>
        <strain evidence="4 5">H1304</strain>
    </source>
</reference>
<dbReference type="InterPro" id="IPR011650">
    <property type="entry name" value="Peptidase_M20_dimer"/>
</dbReference>
<protein>
    <submittedName>
        <fullName evidence="4">Amidohydrolase</fullName>
    </submittedName>
</protein>
<keyword evidence="5" id="KW-1185">Reference proteome</keyword>
<dbReference type="InterPro" id="IPR036264">
    <property type="entry name" value="Bact_exopeptidase_dim_dom"/>
</dbReference>